<evidence type="ECO:0000313" key="4">
    <source>
        <dbReference type="Proteomes" id="UP000063063"/>
    </source>
</evidence>
<dbReference type="VEuPathDB" id="TriTrypDB:LPMP_343580"/>
<dbReference type="OrthoDB" id="277282at2759"/>
<reference evidence="3 4" key="1">
    <citation type="journal article" date="2015" name="Sci. Rep.">
        <title>The genome of Leishmania panamensis: insights into genomics of the L. (Viannia) subgenus.</title>
        <authorList>
            <person name="Llanes A."/>
            <person name="Restrepo C.M."/>
            <person name="Vecchio G.D."/>
            <person name="Anguizola F.J."/>
            <person name="Lleonart R."/>
        </authorList>
    </citation>
    <scope>NUCLEOTIDE SEQUENCE [LARGE SCALE GENOMIC DNA]</scope>
    <source>
        <strain evidence="3 4">MHOM/PA/94/PSC-1</strain>
    </source>
</reference>
<feature type="transmembrane region" description="Helical" evidence="2">
    <location>
        <begin position="284"/>
        <end position="305"/>
    </location>
</feature>
<keyword evidence="2" id="KW-0472">Membrane</keyword>
<evidence type="ECO:0008006" key="5">
    <source>
        <dbReference type="Google" id="ProtNLM"/>
    </source>
</evidence>
<feature type="transmembrane region" description="Helical" evidence="2">
    <location>
        <begin position="217"/>
        <end position="239"/>
    </location>
</feature>
<feature type="region of interest" description="Disordered" evidence="1">
    <location>
        <begin position="1"/>
        <end position="65"/>
    </location>
</feature>
<keyword evidence="2" id="KW-1133">Transmembrane helix</keyword>
<dbReference type="AlphaFoldDB" id="A0A088S184"/>
<dbReference type="KEGG" id="lpan:LPMP_343580"/>
<evidence type="ECO:0000256" key="1">
    <source>
        <dbReference type="SAM" id="MobiDB-lite"/>
    </source>
</evidence>
<dbReference type="eggNOG" id="ENOG502RXHB">
    <property type="taxonomic scope" value="Eukaryota"/>
</dbReference>
<feature type="transmembrane region" description="Helical" evidence="2">
    <location>
        <begin position="251"/>
        <end position="272"/>
    </location>
</feature>
<dbReference type="RefSeq" id="XP_010702781.1">
    <property type="nucleotide sequence ID" value="XM_010704479.1"/>
</dbReference>
<dbReference type="Proteomes" id="UP000063063">
    <property type="component" value="Chromosome 34"/>
</dbReference>
<evidence type="ECO:0000313" key="3">
    <source>
        <dbReference type="EMBL" id="AIO01981.1"/>
    </source>
</evidence>
<keyword evidence="4" id="KW-1185">Reference proteome</keyword>
<keyword evidence="2" id="KW-0812">Transmembrane</keyword>
<proteinExistence type="predicted"/>
<dbReference type="EMBL" id="CP009403">
    <property type="protein sequence ID" value="AIO01981.1"/>
    <property type="molecule type" value="Genomic_DNA"/>
</dbReference>
<protein>
    <recommendedName>
        <fullName evidence="5">Transmembrane protein</fullName>
    </recommendedName>
</protein>
<gene>
    <name evidence="3" type="ORF">LPMP_343580</name>
</gene>
<organism evidence="3 4">
    <name type="scientific">Leishmania panamensis</name>
    <dbReference type="NCBI Taxonomy" id="5679"/>
    <lineage>
        <taxon>Eukaryota</taxon>
        <taxon>Discoba</taxon>
        <taxon>Euglenozoa</taxon>
        <taxon>Kinetoplastea</taxon>
        <taxon>Metakinetoplastina</taxon>
        <taxon>Trypanosomatida</taxon>
        <taxon>Trypanosomatidae</taxon>
        <taxon>Leishmaniinae</taxon>
        <taxon>Leishmania</taxon>
        <taxon>Leishmania guyanensis species complex</taxon>
    </lineage>
</organism>
<sequence length="342" mass="38949">MLSWWPFQRSRQPFTSASDASPSHSSDVGGSDAKVPLSRSLMDTESFENAATGKDRGYGDSGVPYSQFDRMRDEQKIRRHGDGRASTMDVESIDTLVNRFENEFRQADVHMKAREAQRSFLQRYDYANDRRYQQWRTEQKEMREKLKIHWLDLMIDQPSVCLVYYLRVCTTAGFCFGAGRTAYLYRTMDKTYAKLNGVTLGGIAFHEITTSVAKSGVVALMGTIGMPVGDALTSLFMMLWTGDVSSPHRTWWHILNASLCSGFLGGTAYVCFNYKQLTPWGVRALLSLSTGFGAAAGLYMGYVIYRPYAAQRTHDLYDPYWRPWHTRHQRDAGPSNMRGKYL</sequence>
<evidence type="ECO:0000256" key="2">
    <source>
        <dbReference type="SAM" id="Phobius"/>
    </source>
</evidence>
<dbReference type="VEuPathDB" id="TriTrypDB:LPAL13_340043300"/>
<name>A0A088S184_LEIPA</name>
<accession>A0A088S184</accession>
<dbReference type="GeneID" id="22578863"/>
<feature type="compositionally biased region" description="Low complexity" evidence="1">
    <location>
        <begin position="16"/>
        <end position="27"/>
    </location>
</feature>